<name>A0A7D7Q8Z3_9NOSO</name>
<dbReference type="Proteomes" id="UP000514713">
    <property type="component" value="Plasmid pNe_4"/>
</dbReference>
<evidence type="ECO:0000313" key="1">
    <source>
        <dbReference type="EMBL" id="QMS86277.1"/>
    </source>
</evidence>
<gene>
    <name evidence="1" type="ORF">HUN01_01270</name>
</gene>
<sequence length="64" mass="7760">MLETTTLQRNHLYEFRGQQLRYSHRSNSRANAPFVFNDSKGKRKELSQNQVQREVFELVEFREN</sequence>
<keyword evidence="1" id="KW-0614">Plasmid</keyword>
<protein>
    <submittedName>
        <fullName evidence="1">Uncharacterized protein</fullName>
    </submittedName>
</protein>
<dbReference type="EMBL" id="CP054696">
    <property type="protein sequence ID" value="QMS86277.1"/>
    <property type="molecule type" value="Genomic_DNA"/>
</dbReference>
<dbReference type="RefSeq" id="WP_181927255.1">
    <property type="nucleotide sequence ID" value="NZ_CP054696.1"/>
</dbReference>
<dbReference type="KEGG" id="ned:HUN01_01270"/>
<evidence type="ECO:0000313" key="2">
    <source>
        <dbReference type="Proteomes" id="UP000514713"/>
    </source>
</evidence>
<dbReference type="AlphaFoldDB" id="A0A7D7Q8Z3"/>
<proteinExistence type="predicted"/>
<geneLocation type="plasmid" evidence="2">
    <name>pne_4</name>
</geneLocation>
<keyword evidence="2" id="KW-1185">Reference proteome</keyword>
<organism evidence="1 2">
    <name type="scientific">Nostoc edaphicum CCNP1411</name>
    <dbReference type="NCBI Taxonomy" id="1472755"/>
    <lineage>
        <taxon>Bacteria</taxon>
        <taxon>Bacillati</taxon>
        <taxon>Cyanobacteriota</taxon>
        <taxon>Cyanophyceae</taxon>
        <taxon>Nostocales</taxon>
        <taxon>Nostocaceae</taxon>
        <taxon>Nostoc</taxon>
    </lineage>
</organism>
<reference evidence="2" key="1">
    <citation type="submission" date="2020-06" db="EMBL/GenBank/DDBJ databases">
        <title>Nostoc edaphicum CCNP1411 genome.</title>
        <authorList>
            <person name="Fidor A."/>
            <person name="Grabski M."/>
            <person name="Gawor J."/>
            <person name="Gromadka R."/>
            <person name="Wegrzyn G."/>
            <person name="Mazur-Marzec H."/>
        </authorList>
    </citation>
    <scope>NUCLEOTIDE SEQUENCE [LARGE SCALE GENOMIC DNA]</scope>
    <source>
        <strain evidence="2">CCNP1411</strain>
        <plasmid evidence="2">pne_4</plasmid>
    </source>
</reference>
<accession>A0A7D7Q8Z3</accession>